<dbReference type="Gene3D" id="3.30.70.20">
    <property type="match status" value="1"/>
</dbReference>
<dbReference type="InterPro" id="IPR017900">
    <property type="entry name" value="4Fe4S_Fe_S_CS"/>
</dbReference>
<dbReference type="RefSeq" id="WP_418890905.1">
    <property type="nucleotide sequence ID" value="NZ_JBEUWX010000002.1"/>
</dbReference>
<keyword evidence="7 9" id="KW-0408">Iron</keyword>
<evidence type="ECO:0000256" key="10">
    <source>
        <dbReference type="SAM" id="MobiDB-lite"/>
    </source>
</evidence>
<comment type="pathway">
    <text evidence="9">tRNA modification; tRNA-queuosine biosynthesis.</text>
</comment>
<dbReference type="PROSITE" id="PS00198">
    <property type="entry name" value="4FE4S_FER_1"/>
    <property type="match status" value="1"/>
</dbReference>
<feature type="binding site" evidence="9">
    <location>
        <position position="344"/>
    </location>
    <ligand>
        <name>[4Fe-4S] cluster</name>
        <dbReference type="ChEBI" id="CHEBI:49883"/>
        <label>1</label>
    </ligand>
</feature>
<evidence type="ECO:0000256" key="3">
    <source>
        <dbReference type="ARBA" id="ARBA00022694"/>
    </source>
</evidence>
<keyword evidence="3 9" id="KW-0819">tRNA processing</keyword>
<keyword evidence="5 9" id="KW-0671">Queuosine biosynthesis</keyword>
<evidence type="ECO:0000256" key="5">
    <source>
        <dbReference type="ARBA" id="ARBA00022785"/>
    </source>
</evidence>
<evidence type="ECO:0000313" key="12">
    <source>
        <dbReference type="EMBL" id="MFA9949798.1"/>
    </source>
</evidence>
<dbReference type="EMBL" id="JBEUWX010000002">
    <property type="protein sequence ID" value="MFA9949798.1"/>
    <property type="molecule type" value="Genomic_DNA"/>
</dbReference>
<name>A0ABV4UEA6_9RHOO</name>
<evidence type="ECO:0000256" key="4">
    <source>
        <dbReference type="ARBA" id="ARBA00022723"/>
    </source>
</evidence>
<evidence type="ECO:0000256" key="2">
    <source>
        <dbReference type="ARBA" id="ARBA00022490"/>
    </source>
</evidence>
<dbReference type="NCBIfam" id="TIGR00276">
    <property type="entry name" value="tRNA epoxyqueuosine(34) reductase QueG"/>
    <property type="match status" value="1"/>
</dbReference>
<keyword evidence="9" id="KW-0170">Cobalt</keyword>
<dbReference type="PANTHER" id="PTHR30002">
    <property type="entry name" value="EPOXYQUEUOSINE REDUCTASE"/>
    <property type="match status" value="1"/>
</dbReference>
<dbReference type="Proteomes" id="UP001574673">
    <property type="component" value="Unassembled WGS sequence"/>
</dbReference>
<protein>
    <recommendedName>
        <fullName evidence="9">Epoxyqueuosine reductase</fullName>
        <ecNumber evidence="9">1.17.99.6</ecNumber>
    </recommendedName>
    <alternativeName>
        <fullName evidence="9">Queuosine biosynthesis protein QueG</fullName>
    </alternativeName>
</protein>
<keyword evidence="1 9" id="KW-0004">4Fe-4S</keyword>
<dbReference type="Pfam" id="PF08331">
    <property type="entry name" value="QueG_DUF1730"/>
    <property type="match status" value="1"/>
</dbReference>
<feature type="active site" description="Proton donor" evidence="9">
    <location>
        <position position="231"/>
    </location>
</feature>
<feature type="binding site" evidence="9">
    <location>
        <position position="310"/>
    </location>
    <ligand>
        <name>[4Fe-4S] cluster</name>
        <dbReference type="ChEBI" id="CHEBI:49883"/>
        <label>2</label>
    </ligand>
</feature>
<comment type="cofactor">
    <cofactor evidence="9">
        <name>[4Fe-4S] cluster</name>
        <dbReference type="ChEBI" id="CHEBI:49883"/>
    </cofactor>
    <text evidence="9">Binds 2 [4Fe-4S] clusters per monomer.</text>
</comment>
<feature type="domain" description="4Fe-4S ferredoxin-type" evidence="11">
    <location>
        <begin position="272"/>
        <end position="304"/>
    </location>
</feature>
<dbReference type="EC" id="1.17.99.6" evidence="9"/>
<dbReference type="SUPFAM" id="SSF54862">
    <property type="entry name" value="4Fe-4S ferredoxins"/>
    <property type="match status" value="1"/>
</dbReference>
<comment type="caution">
    <text evidence="12">The sequence shown here is derived from an EMBL/GenBank/DDBJ whole genome shotgun (WGS) entry which is preliminary data.</text>
</comment>
<comment type="subunit">
    <text evidence="9">Monomer.</text>
</comment>
<reference evidence="13" key="1">
    <citation type="submission" date="2024-06" db="EMBL/GenBank/DDBJ databases">
        <title>Radixoralia hellwigii gen. nov., sp nov., isolated from a root canal in the human oral cavity.</title>
        <authorList>
            <person name="Bartsch S."/>
            <person name="Wittmer A."/>
            <person name="Schulz A.-K."/>
            <person name="Neumann-Schaal M."/>
            <person name="Wolf J."/>
            <person name="Gronow S."/>
            <person name="Tennert C."/>
            <person name="Haecker G."/>
            <person name="Cieplik F."/>
            <person name="Al-Ahmad A."/>
        </authorList>
    </citation>
    <scope>NUCLEOTIDE SEQUENCE [LARGE SCALE GENOMIC DNA]</scope>
    <source>
        <strain evidence="13">Wk13</strain>
    </source>
</reference>
<keyword evidence="6 9" id="KW-0560">Oxidoreductase</keyword>
<feature type="binding site" evidence="9">
    <location>
        <position position="231"/>
    </location>
    <ligand>
        <name>cob(II)alamin</name>
        <dbReference type="ChEBI" id="CHEBI:16304"/>
    </ligand>
</feature>
<feature type="binding site" evidence="9">
    <location>
        <position position="287"/>
    </location>
    <ligand>
        <name>[4Fe-4S] cluster</name>
        <dbReference type="ChEBI" id="CHEBI:49883"/>
        <label>1</label>
    </ligand>
</feature>
<feature type="binding site" evidence="9">
    <location>
        <position position="312"/>
    </location>
    <ligand>
        <name>cob(II)alamin</name>
        <dbReference type="ChEBI" id="CHEBI:16304"/>
    </ligand>
</feature>
<proteinExistence type="inferred from homology"/>
<dbReference type="PANTHER" id="PTHR30002:SF4">
    <property type="entry name" value="EPOXYQUEUOSINE REDUCTASE"/>
    <property type="match status" value="1"/>
</dbReference>
<feature type="binding site" evidence="9">
    <location>
        <position position="290"/>
    </location>
    <ligand>
        <name>[4Fe-4S] cluster</name>
        <dbReference type="ChEBI" id="CHEBI:49883"/>
        <label>1</label>
    </ligand>
</feature>
<evidence type="ECO:0000313" key="13">
    <source>
        <dbReference type="Proteomes" id="UP001574673"/>
    </source>
</evidence>
<keyword evidence="2 9" id="KW-0963">Cytoplasm</keyword>
<organism evidence="12 13">
    <name type="scientific">Dentiradicibacter hellwigii</name>
    <dbReference type="NCBI Taxonomy" id="3149053"/>
    <lineage>
        <taxon>Bacteria</taxon>
        <taxon>Pseudomonadati</taxon>
        <taxon>Pseudomonadota</taxon>
        <taxon>Betaproteobacteria</taxon>
        <taxon>Rhodocyclales</taxon>
        <taxon>Rhodocyclaceae</taxon>
        <taxon>Dentiradicibacter</taxon>
    </lineage>
</organism>
<dbReference type="PROSITE" id="PS51379">
    <property type="entry name" value="4FE4S_FER_2"/>
    <property type="match status" value="1"/>
</dbReference>
<feature type="binding site" evidence="9">
    <location>
        <position position="337"/>
    </location>
    <ligand>
        <name>[4Fe-4S] cluster</name>
        <dbReference type="ChEBI" id="CHEBI:49883"/>
        <label>2</label>
    </ligand>
</feature>
<keyword evidence="8 9" id="KW-0411">Iron-sulfur</keyword>
<evidence type="ECO:0000256" key="1">
    <source>
        <dbReference type="ARBA" id="ARBA00022485"/>
    </source>
</evidence>
<evidence type="ECO:0000256" key="8">
    <source>
        <dbReference type="ARBA" id="ARBA00023014"/>
    </source>
</evidence>
<keyword evidence="9" id="KW-0846">Cobalamin</keyword>
<feature type="region of interest" description="Disordered" evidence="10">
    <location>
        <begin position="115"/>
        <end position="145"/>
    </location>
</feature>
<evidence type="ECO:0000256" key="7">
    <source>
        <dbReference type="ARBA" id="ARBA00023004"/>
    </source>
</evidence>
<feature type="binding site" evidence="9">
    <location>
        <position position="284"/>
    </location>
    <ligand>
        <name>[4Fe-4S] cluster</name>
        <dbReference type="ChEBI" id="CHEBI:49883"/>
        <label>1</label>
    </ligand>
</feature>
<comment type="catalytic activity">
    <reaction evidence="9">
        <text>epoxyqueuosine(34) in tRNA + AH2 = queuosine(34) in tRNA + A + H2O</text>
        <dbReference type="Rhea" id="RHEA:32159"/>
        <dbReference type="Rhea" id="RHEA-COMP:18571"/>
        <dbReference type="Rhea" id="RHEA-COMP:18582"/>
        <dbReference type="ChEBI" id="CHEBI:13193"/>
        <dbReference type="ChEBI" id="CHEBI:15377"/>
        <dbReference type="ChEBI" id="CHEBI:17499"/>
        <dbReference type="ChEBI" id="CHEBI:194431"/>
        <dbReference type="ChEBI" id="CHEBI:194443"/>
        <dbReference type="EC" id="1.17.99.6"/>
    </reaction>
</comment>
<dbReference type="InterPro" id="IPR004453">
    <property type="entry name" value="QueG"/>
</dbReference>
<dbReference type="HAMAP" id="MF_00916">
    <property type="entry name" value="QueG"/>
    <property type="match status" value="1"/>
</dbReference>
<comment type="subcellular location">
    <subcellularLocation>
        <location evidence="9">Cytoplasm</location>
    </subcellularLocation>
</comment>
<dbReference type="Pfam" id="PF13484">
    <property type="entry name" value="Fer4_16"/>
    <property type="match status" value="1"/>
</dbReference>
<feature type="binding site" evidence="9">
    <location>
        <position position="90"/>
    </location>
    <ligand>
        <name>cob(II)alamin</name>
        <dbReference type="ChEBI" id="CHEBI:16304"/>
    </ligand>
</feature>
<keyword evidence="13" id="KW-1185">Reference proteome</keyword>
<evidence type="ECO:0000256" key="6">
    <source>
        <dbReference type="ARBA" id="ARBA00023002"/>
    </source>
</evidence>
<dbReference type="InterPro" id="IPR017896">
    <property type="entry name" value="4Fe4S_Fe-S-bd"/>
</dbReference>
<evidence type="ECO:0000259" key="11">
    <source>
        <dbReference type="PROSITE" id="PS51379"/>
    </source>
</evidence>
<dbReference type="InterPro" id="IPR013542">
    <property type="entry name" value="QueG_DUF1730"/>
</dbReference>
<comment type="caution">
    <text evidence="9">Lacks conserved residue(s) required for the propagation of feature annotation.</text>
</comment>
<feature type="binding site" evidence="9">
    <location>
        <position position="294"/>
    </location>
    <ligand>
        <name>[4Fe-4S] cluster</name>
        <dbReference type="ChEBI" id="CHEBI:49883"/>
        <label>2</label>
    </ligand>
</feature>
<comment type="function">
    <text evidence="9">Catalyzes the conversion of epoxyqueuosine (oQ) to queuosine (Q), which is a hypermodified base found in the wobble positions of tRNA(Asp), tRNA(Asn), tRNA(His) and tRNA(Tyr).</text>
</comment>
<gene>
    <name evidence="9 12" type="primary">queG</name>
    <name evidence="12" type="ORF">ABCS64_05550</name>
</gene>
<dbReference type="GO" id="GO:0052693">
    <property type="term" value="F:epoxyqueuosine reductase activity"/>
    <property type="evidence" value="ECO:0007669"/>
    <property type="project" value="UniProtKB-EC"/>
</dbReference>
<comment type="cofactor">
    <cofactor evidence="9">
        <name>cob(II)alamin</name>
        <dbReference type="ChEBI" id="CHEBI:16304"/>
    </cofactor>
</comment>
<feature type="binding site" evidence="9">
    <location>
        <position position="340"/>
    </location>
    <ligand>
        <name>[4Fe-4S] cluster</name>
        <dbReference type="ChEBI" id="CHEBI:49883"/>
        <label>2</label>
    </ligand>
</feature>
<feature type="region of interest" description="Disordered" evidence="10">
    <location>
        <begin position="1"/>
        <end position="22"/>
    </location>
</feature>
<evidence type="ECO:0000256" key="9">
    <source>
        <dbReference type="HAMAP-Rule" id="MF_00916"/>
    </source>
</evidence>
<sequence length="446" mass="48599">MHENDASPADVPHAARRANPAATAPAKIRTAFCWDALAQAIKKQAQVLGFSGVGIAPASLPEQAREQLAHWLARGHHGGMDYMARHTGLRGDPNALLPGTLTVISLRLPYWPQSGALTENDPGAATGRGNAGEPEGTSESMDGDANGSLRNALCLPPQGERKNLSGNAPVNFPEDAPNDPVARTAWISRYARGRDYHKIVRARLQKLANFIATALHTEMPEFPFIYRVFSDSAPVMETEFAQRAGIGWRGKHTLTLTRTGSWHFLGELYTNLPLPADPPAADHCGDCRRCLDACPTGAITAPYELDARRCISYLTIELSGAIPPELRPLIGNRIYGCDDCQTVCPWNRFARQGDPAFAARTGLTDAPLEALFAWTREIFEARLAGSPIRRIGHERWLRNLAVAMGNAPPNPNLQAALRSRQNDPSPLVREHVAWALARQQCTKNSG</sequence>
<comment type="similarity">
    <text evidence="9">Belongs to the QueG family.</text>
</comment>
<feature type="binding site" evidence="9">
    <location>
        <position position="265"/>
    </location>
    <ligand>
        <name>cob(II)alamin</name>
        <dbReference type="ChEBI" id="CHEBI:16304"/>
    </ligand>
</feature>
<accession>A0ABV4UEA6</accession>
<keyword evidence="4 9" id="KW-0479">Metal-binding</keyword>
<feature type="binding site" evidence="9">
    <location>
        <begin position="337"/>
        <end position="338"/>
    </location>
    <ligand>
        <name>cob(II)alamin</name>
        <dbReference type="ChEBI" id="CHEBI:16304"/>
    </ligand>
</feature>